<organism evidence="1 2">
    <name type="scientific">Deinococcus enclensis</name>
    <dbReference type="NCBI Taxonomy" id="1049582"/>
    <lineage>
        <taxon>Bacteria</taxon>
        <taxon>Thermotogati</taxon>
        <taxon>Deinococcota</taxon>
        <taxon>Deinococci</taxon>
        <taxon>Deinococcales</taxon>
        <taxon>Deinococcaceae</taxon>
        <taxon>Deinococcus</taxon>
    </lineage>
</organism>
<comment type="caution">
    <text evidence="1">The sequence shown here is derived from an EMBL/GenBank/DDBJ whole genome shotgun (WGS) entry which is preliminary data.</text>
</comment>
<evidence type="ECO:0000313" key="2">
    <source>
        <dbReference type="Proteomes" id="UP001232163"/>
    </source>
</evidence>
<keyword evidence="2" id="KW-1185">Reference proteome</keyword>
<accession>A0ABT9M7U3</accession>
<reference evidence="1 2" key="1">
    <citation type="submission" date="2023-07" db="EMBL/GenBank/DDBJ databases">
        <title>Genomic Encyclopedia of Type Strains, Phase IV (KMG-IV): sequencing the most valuable type-strain genomes for metagenomic binning, comparative biology and taxonomic classification.</title>
        <authorList>
            <person name="Goeker M."/>
        </authorList>
    </citation>
    <scope>NUCLEOTIDE SEQUENCE [LARGE SCALE GENOMIC DNA]</scope>
    <source>
        <strain evidence="1 2">NIO-1023</strain>
    </source>
</reference>
<evidence type="ECO:0000313" key="1">
    <source>
        <dbReference type="EMBL" id="MDP9762635.1"/>
    </source>
</evidence>
<name>A0ABT9M7U3_9DEIO</name>
<dbReference type="Proteomes" id="UP001232163">
    <property type="component" value="Unassembled WGS sequence"/>
</dbReference>
<dbReference type="EMBL" id="JAURUR010000001">
    <property type="protein sequence ID" value="MDP9762635.1"/>
    <property type="molecule type" value="Genomic_DNA"/>
</dbReference>
<proteinExistence type="predicted"/>
<dbReference type="RefSeq" id="WP_307462848.1">
    <property type="nucleotide sequence ID" value="NZ_JAURUR010000001.1"/>
</dbReference>
<protein>
    <submittedName>
        <fullName evidence="1">Uncharacterized protein</fullName>
    </submittedName>
</protein>
<sequence>MTRPVIALQRLAYEWGPDGCSAALLAARRALPRHYPLPTLLPSGLMAVAQSVQWTDQDAFTHPHDTVQLYDAATATGTAPLHVPGVHVTPDPHGRALALRPAPTTGIPTAGRPFPLRPGQTARFEWNERLDTGTGPRYRHIIVNIGLCARALTPDLFTRLPDLYRSHMIQLRDRTRTP</sequence>
<gene>
    <name evidence="1" type="ORF">QO006_000048</name>
</gene>